<dbReference type="Gene3D" id="3.30.70.330">
    <property type="match status" value="1"/>
</dbReference>
<feature type="region of interest" description="Disordered" evidence="1">
    <location>
        <begin position="1"/>
        <end position="57"/>
    </location>
</feature>
<keyword evidence="3" id="KW-1185">Reference proteome</keyword>
<sequence>MIRGKFSQDADPRTGGRKKDKEFIDSENHTETNAHCSGKQHDHVDETGNPHEEETRMVNDKFRFDKEMTNVKWHRSYRDDYAPQEPEVSKTQLFVRHLPADMDENGVRNMFGKFGPIE</sequence>
<dbReference type="InterPro" id="IPR035979">
    <property type="entry name" value="RBD_domain_sf"/>
</dbReference>
<dbReference type="EMBL" id="JABANO010009122">
    <property type="protein sequence ID" value="KAF4747419.1"/>
    <property type="molecule type" value="Genomic_DNA"/>
</dbReference>
<feature type="non-terminal residue" evidence="2">
    <location>
        <position position="1"/>
    </location>
</feature>
<evidence type="ECO:0000313" key="2">
    <source>
        <dbReference type="EMBL" id="KAF4747419.1"/>
    </source>
</evidence>
<comment type="caution">
    <text evidence="2">The sequence shown here is derived from an EMBL/GenBank/DDBJ whole genome shotgun (WGS) entry which is preliminary data.</text>
</comment>
<proteinExistence type="predicted"/>
<dbReference type="AlphaFoldDB" id="A0A7J6TPZ2"/>
<gene>
    <name evidence="2" type="ORF">FOZ63_006785</name>
</gene>
<name>A0A7J6TPZ2_PEROL</name>
<organism evidence="2 3">
    <name type="scientific">Perkinsus olseni</name>
    <name type="common">Perkinsus atlanticus</name>
    <dbReference type="NCBI Taxonomy" id="32597"/>
    <lineage>
        <taxon>Eukaryota</taxon>
        <taxon>Sar</taxon>
        <taxon>Alveolata</taxon>
        <taxon>Perkinsozoa</taxon>
        <taxon>Perkinsea</taxon>
        <taxon>Perkinsida</taxon>
        <taxon>Perkinsidae</taxon>
        <taxon>Perkinsus</taxon>
    </lineage>
</organism>
<accession>A0A7J6TPZ2</accession>
<dbReference type="Proteomes" id="UP000553632">
    <property type="component" value="Unassembled WGS sequence"/>
</dbReference>
<feature type="compositionally biased region" description="Basic and acidic residues" evidence="1">
    <location>
        <begin position="39"/>
        <end position="57"/>
    </location>
</feature>
<evidence type="ECO:0000256" key="1">
    <source>
        <dbReference type="SAM" id="MobiDB-lite"/>
    </source>
</evidence>
<protein>
    <recommendedName>
        <fullName evidence="4">RRM domain-containing protein</fullName>
    </recommendedName>
</protein>
<evidence type="ECO:0008006" key="4">
    <source>
        <dbReference type="Google" id="ProtNLM"/>
    </source>
</evidence>
<evidence type="ECO:0000313" key="3">
    <source>
        <dbReference type="Proteomes" id="UP000553632"/>
    </source>
</evidence>
<reference evidence="2 3" key="1">
    <citation type="submission" date="2020-04" db="EMBL/GenBank/DDBJ databases">
        <title>Perkinsus olseni comparative genomics.</title>
        <authorList>
            <person name="Bogema D.R."/>
        </authorList>
    </citation>
    <scope>NUCLEOTIDE SEQUENCE [LARGE SCALE GENOMIC DNA]</scope>
    <source>
        <strain evidence="2 3">ATCC PRA-207</strain>
    </source>
</reference>
<feature type="compositionally biased region" description="Basic and acidic residues" evidence="1">
    <location>
        <begin position="1"/>
        <end position="32"/>
    </location>
</feature>
<dbReference type="GO" id="GO:0003676">
    <property type="term" value="F:nucleic acid binding"/>
    <property type="evidence" value="ECO:0007669"/>
    <property type="project" value="InterPro"/>
</dbReference>
<dbReference type="SUPFAM" id="SSF54928">
    <property type="entry name" value="RNA-binding domain, RBD"/>
    <property type="match status" value="1"/>
</dbReference>
<dbReference type="InterPro" id="IPR012677">
    <property type="entry name" value="Nucleotide-bd_a/b_plait_sf"/>
</dbReference>